<dbReference type="Proteomes" id="UP000480275">
    <property type="component" value="Unassembled WGS sequence"/>
</dbReference>
<dbReference type="PANTHER" id="PTHR33525:SF4">
    <property type="entry name" value="CYCLIC DI-GMP PHOSPHODIESTERASE CDGJ"/>
    <property type="match status" value="1"/>
</dbReference>
<gene>
    <name evidence="2" type="ORF">GHK24_06590</name>
</gene>
<feature type="domain" description="HDOD" evidence="1">
    <location>
        <begin position="185"/>
        <end position="371"/>
    </location>
</feature>
<dbReference type="AlphaFoldDB" id="A0A6L5JYZ5"/>
<organism evidence="2 3">
    <name type="scientific">Rhodocyclus tenuis</name>
    <name type="common">Rhodospirillum tenue</name>
    <dbReference type="NCBI Taxonomy" id="1066"/>
    <lineage>
        <taxon>Bacteria</taxon>
        <taxon>Pseudomonadati</taxon>
        <taxon>Pseudomonadota</taxon>
        <taxon>Betaproteobacteria</taxon>
        <taxon>Rhodocyclales</taxon>
        <taxon>Rhodocyclaceae</taxon>
        <taxon>Rhodocyclus</taxon>
    </lineage>
</organism>
<sequence length="388" mass="41528">MPDVLITRQPLIDRQHRIVALRLCLHPGAEGTSEAVRMLTALTGNLPQGERPLLVACPNADARLLEWDIPDNVALEFPGAAFSDGRASALTAALSRRQPALCLVHGGSPADNTQLFAPIQYHAFNAGELTPDELSAQVRALPHGSTPLVMEVADEAQFKSALNAGATAAASWFFTSPSIAPTQDLSPDQAHIIRVLNLVRSNADIREIETALKQDVTLTYRLLRHMNSASFGLSCEIQSFRHAVSILGYEKLNKWLSLLLASASHSHAAQALTHTSLTRARLMELLAHGRVEPQEYDSLFITGAFSLLDALLGVSMGKALAAMHLPTPIGDALLGRGGAYAPFLALALACEGNDRPTLAARAEALGISADRLNRAQLAALCFADAMDF</sequence>
<evidence type="ECO:0000313" key="3">
    <source>
        <dbReference type="Proteomes" id="UP000480275"/>
    </source>
</evidence>
<evidence type="ECO:0000313" key="2">
    <source>
        <dbReference type="EMBL" id="MQY51438.1"/>
    </source>
</evidence>
<name>A0A6L5JYZ5_RHOTE</name>
<reference evidence="2 3" key="1">
    <citation type="submission" date="2019-10" db="EMBL/GenBank/DDBJ databases">
        <title>Whole-genome sequence of the purple nonsulfur photosynthetic bacterium Rhodocyclus tenuis.</title>
        <authorList>
            <person name="Kyndt J.A."/>
            <person name="Meyer T.E."/>
        </authorList>
    </citation>
    <scope>NUCLEOTIDE SEQUENCE [LARGE SCALE GENOMIC DNA]</scope>
    <source>
        <strain evidence="2 3">DSM 110</strain>
    </source>
</reference>
<dbReference type="PROSITE" id="PS51833">
    <property type="entry name" value="HDOD"/>
    <property type="match status" value="1"/>
</dbReference>
<dbReference type="PANTHER" id="PTHR33525">
    <property type="match status" value="1"/>
</dbReference>
<dbReference type="SUPFAM" id="SSF109604">
    <property type="entry name" value="HD-domain/PDEase-like"/>
    <property type="match status" value="1"/>
</dbReference>
<evidence type="ECO:0000259" key="1">
    <source>
        <dbReference type="PROSITE" id="PS51833"/>
    </source>
</evidence>
<dbReference type="EMBL" id="WIXJ01000003">
    <property type="protein sequence ID" value="MQY51438.1"/>
    <property type="molecule type" value="Genomic_DNA"/>
</dbReference>
<dbReference type="OrthoDB" id="9804751at2"/>
<dbReference type="Pfam" id="PF08668">
    <property type="entry name" value="HDOD"/>
    <property type="match status" value="1"/>
</dbReference>
<protein>
    <submittedName>
        <fullName evidence="2">HDOD domain-containing protein</fullName>
    </submittedName>
</protein>
<proteinExistence type="predicted"/>
<accession>A0A6L5JYZ5</accession>
<dbReference type="InterPro" id="IPR052340">
    <property type="entry name" value="RNase_Y/CdgJ"/>
</dbReference>
<dbReference type="InterPro" id="IPR013976">
    <property type="entry name" value="HDOD"/>
</dbReference>
<comment type="caution">
    <text evidence="2">The sequence shown here is derived from an EMBL/GenBank/DDBJ whole genome shotgun (WGS) entry which is preliminary data.</text>
</comment>
<dbReference type="Gene3D" id="1.10.3210.10">
    <property type="entry name" value="Hypothetical protein af1432"/>
    <property type="match status" value="1"/>
</dbReference>